<dbReference type="Proteomes" id="UP001489719">
    <property type="component" value="Unassembled WGS sequence"/>
</dbReference>
<comment type="caution">
    <text evidence="1">The sequence shown here is derived from an EMBL/GenBank/DDBJ whole genome shotgun (WGS) entry which is preliminary data.</text>
</comment>
<reference evidence="2" key="1">
    <citation type="journal article" date="2024" name="Front. Bioeng. Biotechnol.">
        <title>Genome-scale model development and genomic sequencing of the oleaginous clade Lipomyces.</title>
        <authorList>
            <person name="Czajka J.J."/>
            <person name="Han Y."/>
            <person name="Kim J."/>
            <person name="Mondo S.J."/>
            <person name="Hofstad B.A."/>
            <person name="Robles A."/>
            <person name="Haridas S."/>
            <person name="Riley R."/>
            <person name="LaButti K."/>
            <person name="Pangilinan J."/>
            <person name="Andreopoulos W."/>
            <person name="Lipzen A."/>
            <person name="Yan J."/>
            <person name="Wang M."/>
            <person name="Ng V."/>
            <person name="Grigoriev I.V."/>
            <person name="Spatafora J.W."/>
            <person name="Magnuson J.K."/>
            <person name="Baker S.E."/>
            <person name="Pomraning K.R."/>
        </authorList>
    </citation>
    <scope>NUCLEOTIDE SEQUENCE [LARGE SCALE GENOMIC DNA]</scope>
    <source>
        <strain evidence="2">CBS 10300</strain>
    </source>
</reference>
<keyword evidence="2" id="KW-1185">Reference proteome</keyword>
<evidence type="ECO:0000313" key="2">
    <source>
        <dbReference type="Proteomes" id="UP001489719"/>
    </source>
</evidence>
<accession>A0ACC3TMH8</accession>
<organism evidence="1 2">
    <name type="scientific">Lipomyces orientalis</name>
    <dbReference type="NCBI Taxonomy" id="1233043"/>
    <lineage>
        <taxon>Eukaryota</taxon>
        <taxon>Fungi</taxon>
        <taxon>Dikarya</taxon>
        <taxon>Ascomycota</taxon>
        <taxon>Saccharomycotina</taxon>
        <taxon>Lipomycetes</taxon>
        <taxon>Lipomycetales</taxon>
        <taxon>Lipomycetaceae</taxon>
        <taxon>Lipomyces</taxon>
    </lineage>
</organism>
<dbReference type="EMBL" id="MU970079">
    <property type="protein sequence ID" value="KAK9322338.1"/>
    <property type="molecule type" value="Genomic_DNA"/>
</dbReference>
<sequence length="339" mass="36680">MSLFSQSFPPSPTYTEKDIPDLSGKVYLVTGGYSGVGLEVCRVLYHKGGRVIIVGRSQESYDTAVHDIKANPGETAESKPGSLEFVKIDLVDLTTIKPAIDDLLARIDRLDVAWYNAGVMVPPVGSTTKQGYELQWGTNVVAHFAVHALLTPILTSTAAAASSSSAAGSVRAIWVSSILHTRSPKPYGINFDDIKYTKTKASPWLTYAQSKAGAVVLADEYAKRSVVNAGVGDDGTKKNHVVSISLNPGNLKTNLQRHTTSWIRKFFYDLILYPQRMGGLTELYAGLAPETGVDEFNGGYVIPFGRKGGIEAHVKKGLVEAGTGKKLWEMLEGEVKPYI</sequence>
<name>A0ACC3TMH8_9ASCO</name>
<protein>
    <submittedName>
        <fullName evidence="1">Uncharacterized protein</fullName>
    </submittedName>
</protein>
<proteinExistence type="predicted"/>
<gene>
    <name evidence="1" type="ORF">V1517DRAFT_323828</name>
</gene>
<evidence type="ECO:0000313" key="1">
    <source>
        <dbReference type="EMBL" id="KAK9322338.1"/>
    </source>
</evidence>